<evidence type="ECO:0000313" key="2">
    <source>
        <dbReference type="Proteomes" id="UP000749559"/>
    </source>
</evidence>
<name>A0A8J1XMR5_OWEFU</name>
<dbReference type="Proteomes" id="UP000749559">
    <property type="component" value="Unassembled WGS sequence"/>
</dbReference>
<proteinExistence type="predicted"/>
<keyword evidence="2" id="KW-1185">Reference proteome</keyword>
<dbReference type="EMBL" id="CAIIXF020000002">
    <property type="protein sequence ID" value="CAH1778315.1"/>
    <property type="molecule type" value="Genomic_DNA"/>
</dbReference>
<dbReference type="Gene3D" id="2.60.40.4100">
    <property type="entry name" value="Zona pellucida, ZP-C domain"/>
    <property type="match status" value="1"/>
</dbReference>
<organism evidence="1 2">
    <name type="scientific">Owenia fusiformis</name>
    <name type="common">Polychaete worm</name>
    <dbReference type="NCBI Taxonomy" id="6347"/>
    <lineage>
        <taxon>Eukaryota</taxon>
        <taxon>Metazoa</taxon>
        <taxon>Spiralia</taxon>
        <taxon>Lophotrochozoa</taxon>
        <taxon>Annelida</taxon>
        <taxon>Polychaeta</taxon>
        <taxon>Sedentaria</taxon>
        <taxon>Canalipalpata</taxon>
        <taxon>Sabellida</taxon>
        <taxon>Oweniida</taxon>
        <taxon>Oweniidae</taxon>
        <taxon>Owenia</taxon>
    </lineage>
</organism>
<dbReference type="InterPro" id="IPR057371">
    <property type="entry name" value="VERL_C"/>
</dbReference>
<comment type="caution">
    <text evidence="1">The sequence shown here is derived from an EMBL/GenBank/DDBJ whole genome shotgun (WGS) entry which is preliminary data.</text>
</comment>
<accession>A0A8J1XMR5</accession>
<dbReference type="Pfam" id="PF25272">
    <property type="entry name" value="VERL_C"/>
    <property type="match status" value="1"/>
</dbReference>
<reference evidence="1" key="1">
    <citation type="submission" date="2022-03" db="EMBL/GenBank/DDBJ databases">
        <authorList>
            <person name="Martin C."/>
        </authorList>
    </citation>
    <scope>NUCLEOTIDE SEQUENCE</scope>
</reference>
<protein>
    <submittedName>
        <fullName evidence="1">Uncharacterized protein</fullName>
    </submittedName>
</protein>
<evidence type="ECO:0000313" key="1">
    <source>
        <dbReference type="EMBL" id="CAH1778315.1"/>
    </source>
</evidence>
<dbReference type="InterPro" id="IPR001507">
    <property type="entry name" value="ZP_dom"/>
</dbReference>
<sequence>MLIVQTVLIRWLIQLRIKAPITSLNMKNLVLLSILAVCLQGCFGRVVVTKDDIGVVCGKEDSVLGFGPINITIEIPNNLWDASNYTIYAFENTSCAFTPETTDGLNPLISDNSSYFNSYKLGLEPQVIAEGDEGTCGVKRISAQKLSVDIAVVEGDLFTTNDKVFTVTCDYTPKNIDGNEVAEGDLIPTPPEIGGTASPNDLDRIYNLELINAETGRVVEGSVPIGTPVQLRVRAEGADEGQNGGVADDENGLQVSSCTATNSEGKNTVTLISDYCTEFKDGIDFVEKPDVNDRKGFSSVDMLSFSPAFEMFAIAGGPVDHVVIFSCNVVVCRIDGACDGDNCPSKKKKRSASPKLNEVSLYRARRAADAAGNVRLMTEIVVDEGQNGGNAGIIAGAGMTAEMTTLVVGLTALGVILLLCMVAAIVVAMRLTQSKKKTTKTVVHHDNPSYSQ</sequence>
<dbReference type="InterPro" id="IPR042235">
    <property type="entry name" value="ZP-C_dom"/>
</dbReference>
<dbReference type="PROSITE" id="PS51034">
    <property type="entry name" value="ZP_2"/>
    <property type="match status" value="1"/>
</dbReference>
<dbReference type="AlphaFoldDB" id="A0A8J1XMR5"/>
<gene>
    <name evidence="1" type="ORF">OFUS_LOCUS5248</name>
</gene>